<organism evidence="2 3">
    <name type="scientific">Vitis vinifera</name>
    <name type="common">Grape</name>
    <dbReference type="NCBI Taxonomy" id="29760"/>
    <lineage>
        <taxon>Eukaryota</taxon>
        <taxon>Viridiplantae</taxon>
        <taxon>Streptophyta</taxon>
        <taxon>Embryophyta</taxon>
        <taxon>Tracheophyta</taxon>
        <taxon>Spermatophyta</taxon>
        <taxon>Magnoliopsida</taxon>
        <taxon>eudicotyledons</taxon>
        <taxon>Gunneridae</taxon>
        <taxon>Pentapetalae</taxon>
        <taxon>rosids</taxon>
        <taxon>Vitales</taxon>
        <taxon>Vitaceae</taxon>
        <taxon>Viteae</taxon>
        <taxon>Vitis</taxon>
    </lineage>
</organism>
<dbReference type="PANTHER" id="PTHR31635">
    <property type="entry name" value="REVERSE TRANSCRIPTASE DOMAIN-CONTAINING PROTEIN-RELATED"/>
    <property type="match status" value="1"/>
</dbReference>
<proteinExistence type="predicted"/>
<evidence type="ECO:0000313" key="2">
    <source>
        <dbReference type="EMBL" id="RVW93014.1"/>
    </source>
</evidence>
<dbReference type="Proteomes" id="UP000288805">
    <property type="component" value="Unassembled WGS sequence"/>
</dbReference>
<dbReference type="SUPFAM" id="SSF56219">
    <property type="entry name" value="DNase I-like"/>
    <property type="match status" value="1"/>
</dbReference>
<dbReference type="AlphaFoldDB" id="A0A438I8H7"/>
<feature type="region of interest" description="Disordered" evidence="1">
    <location>
        <begin position="490"/>
        <end position="511"/>
    </location>
</feature>
<gene>
    <name evidence="2" type="primary">YTX2_652</name>
    <name evidence="2" type="ORF">CK203_032713</name>
</gene>
<protein>
    <submittedName>
        <fullName evidence="2">Transposon TX1 uncharacterized 149 kDa protein</fullName>
    </submittedName>
</protein>
<name>A0A438I8H7_VITVI</name>
<evidence type="ECO:0000313" key="3">
    <source>
        <dbReference type="Proteomes" id="UP000288805"/>
    </source>
</evidence>
<dbReference type="GO" id="GO:0004519">
    <property type="term" value="F:endonuclease activity"/>
    <property type="evidence" value="ECO:0007669"/>
    <property type="project" value="InterPro"/>
</dbReference>
<dbReference type="InterPro" id="IPR020847">
    <property type="entry name" value="AP_endonuclease_F1_BS"/>
</dbReference>
<comment type="caution">
    <text evidence="2">The sequence shown here is derived from an EMBL/GenBank/DDBJ whole genome shotgun (WGS) entry which is preliminary data.</text>
</comment>
<sequence>MKLVLCIRKEPYGDRLKVENMERKKVGGDLMMKEHQYRVTTYVDKNFIATYLWVTHEGKCVEDVEGLGGEEDLLGFEKDAVGWMIEHLTKAIEMKSHLGFNRKFRGKCSVHLMEVGFNNHGRFIRISEFATNRKSSFLIIPEGDKGREGKAVPTITWVLCTGPTRKQSVVKDQEEVSCSSWEVGASHGGKGVFFVETTEEAIFLHDLRNLRVEERNIVQLRRWSPKENAEIEGKFRGGWIELRGVAISSMLFDLSRARLRIAMKDRAVLPTLLEVTNGDWVFTVAVVVGTGGGRRGERVRSTMGGRYRVGEDSRLRKGGERGMAVLLSEGTRGKGCQLPSLPCLNSNKTVDETEEAGRDRVGGHESTAVVGCRAYERKAQSLFKTGPKFAKMGYKSKGPSGLGLSLEENNLVETVVSLRKEEDPSAAGKEKIAPGLLEVQSSSSAKKKVMFDSKKLWSTLFPLSSEPRQGIRFRKKSLGEGASALRNEPALNNFSSDEDMEGLSGRVGSDPRGSAVMVLPSSSEIRGKGPSFMGNCGLIVAGKSGDDDAYEGQTYILNLEMEVIQPAFPYQFECVNPLSPKPISPIKASNMVTVNQGVTEGSLSGIFQEEKQMLHRIVRPVGIGLEIREKVKVVKDFLRSEKPDVVMIQETKKRSVIEGLWVSVWTVRDKDWAALPASGASGGILIIWDSKKLRSEEVVLGSFSIKFALDGCKSLWLSAVYDPNNSVLRKDFWVELSDIFGLSFRVDSPLRSAPFTWSNLQEHPVCKTLDRFLYSNEWEQLFPQSLQEVLPRWTSDYWPIVLETNPFKWGPTSFRKFIKVLENERGLMLNNSESIKEEILRYFEKLYTSPSREPWRVEDLDWSPISGESASRLESPFTEEEISKAIFQLDRDKAPGPDGFTIAVLQDCWEVIKEDLVRVFAEFHRSEIINQSNNASFIVLLPKKSMSKKILDNRLISLITSLYKIIAKVLARRLEGEGVAFKIDFEKAYDHVGRDADCKASGWPILYLGLPWEGILRRVVFGIL</sequence>
<evidence type="ECO:0000256" key="1">
    <source>
        <dbReference type="SAM" id="MobiDB-lite"/>
    </source>
</evidence>
<dbReference type="GO" id="GO:0003677">
    <property type="term" value="F:DNA binding"/>
    <property type="evidence" value="ECO:0007669"/>
    <property type="project" value="InterPro"/>
</dbReference>
<accession>A0A438I8H7</accession>
<dbReference type="PROSITE" id="PS00726">
    <property type="entry name" value="AP_NUCLEASE_F1_1"/>
    <property type="match status" value="1"/>
</dbReference>
<dbReference type="InterPro" id="IPR036691">
    <property type="entry name" value="Endo/exonu/phosph_ase_sf"/>
</dbReference>
<dbReference type="GO" id="GO:0006281">
    <property type="term" value="P:DNA repair"/>
    <property type="evidence" value="ECO:0007669"/>
    <property type="project" value="InterPro"/>
</dbReference>
<reference evidence="2 3" key="1">
    <citation type="journal article" date="2018" name="PLoS Genet.">
        <title>Population sequencing reveals clonal diversity and ancestral inbreeding in the grapevine cultivar Chardonnay.</title>
        <authorList>
            <person name="Roach M.J."/>
            <person name="Johnson D.L."/>
            <person name="Bohlmann J."/>
            <person name="van Vuuren H.J."/>
            <person name="Jones S.J."/>
            <person name="Pretorius I.S."/>
            <person name="Schmidt S.A."/>
            <person name="Borneman A.R."/>
        </authorList>
    </citation>
    <scope>NUCLEOTIDE SEQUENCE [LARGE SCALE GENOMIC DNA]</scope>
    <source>
        <strain evidence="3">cv. Chardonnay</strain>
        <tissue evidence="2">Leaf</tissue>
    </source>
</reference>
<dbReference type="EMBL" id="QGNW01000132">
    <property type="protein sequence ID" value="RVW93014.1"/>
    <property type="molecule type" value="Genomic_DNA"/>
</dbReference>
<dbReference type="PANTHER" id="PTHR31635:SF196">
    <property type="entry name" value="REVERSE TRANSCRIPTASE DOMAIN-CONTAINING PROTEIN-RELATED"/>
    <property type="match status" value="1"/>
</dbReference>